<evidence type="ECO:0000256" key="2">
    <source>
        <dbReference type="ARBA" id="ARBA00022946"/>
    </source>
</evidence>
<organism evidence="3 4">
    <name type="scientific">Polyplax serrata</name>
    <name type="common">Common mouse louse</name>
    <dbReference type="NCBI Taxonomy" id="468196"/>
    <lineage>
        <taxon>Eukaryota</taxon>
        <taxon>Metazoa</taxon>
        <taxon>Ecdysozoa</taxon>
        <taxon>Arthropoda</taxon>
        <taxon>Hexapoda</taxon>
        <taxon>Insecta</taxon>
        <taxon>Pterygota</taxon>
        <taxon>Neoptera</taxon>
        <taxon>Paraneoptera</taxon>
        <taxon>Psocodea</taxon>
        <taxon>Troctomorpha</taxon>
        <taxon>Phthiraptera</taxon>
        <taxon>Anoplura</taxon>
        <taxon>Polyplacidae</taxon>
        <taxon>Polyplax</taxon>
    </lineage>
</organism>
<dbReference type="PANTHER" id="PTHR13068">
    <property type="entry name" value="CGI-12 PROTEIN-RELATED"/>
    <property type="match status" value="1"/>
</dbReference>
<name>A0ABR1AZG3_POLSC</name>
<dbReference type="Gene3D" id="1.25.70.10">
    <property type="entry name" value="Transcription termination factor 3, mitochondrial"/>
    <property type="match status" value="1"/>
</dbReference>
<comment type="caution">
    <text evidence="3">The sequence shown here is derived from an EMBL/GenBank/DDBJ whole genome shotgun (WGS) entry which is preliminary data.</text>
</comment>
<dbReference type="EMBL" id="JAWJWF010000005">
    <property type="protein sequence ID" value="KAK6631958.1"/>
    <property type="molecule type" value="Genomic_DNA"/>
</dbReference>
<dbReference type="Proteomes" id="UP001359485">
    <property type="component" value="Unassembled WGS sequence"/>
</dbReference>
<accession>A0ABR1AZG3</accession>
<dbReference type="InterPro" id="IPR038538">
    <property type="entry name" value="MTERF_sf"/>
</dbReference>
<evidence type="ECO:0008006" key="5">
    <source>
        <dbReference type="Google" id="ProtNLM"/>
    </source>
</evidence>
<evidence type="ECO:0000256" key="1">
    <source>
        <dbReference type="ARBA" id="ARBA00007692"/>
    </source>
</evidence>
<keyword evidence="4" id="KW-1185">Reference proteome</keyword>
<dbReference type="InterPro" id="IPR003690">
    <property type="entry name" value="MTERF"/>
</dbReference>
<keyword evidence="2" id="KW-0809">Transit peptide</keyword>
<comment type="similarity">
    <text evidence="1">Belongs to the mTERF family.</text>
</comment>
<dbReference type="SMART" id="SM00733">
    <property type="entry name" value="Mterf"/>
    <property type="match status" value="5"/>
</dbReference>
<reference evidence="3 4" key="1">
    <citation type="submission" date="2023-09" db="EMBL/GenBank/DDBJ databases">
        <title>Genomes of two closely related lineages of the louse Polyplax serrata with different host specificities.</title>
        <authorList>
            <person name="Martinu J."/>
            <person name="Tarabai H."/>
            <person name="Stefka J."/>
            <person name="Hypsa V."/>
        </authorList>
    </citation>
    <scope>NUCLEOTIDE SEQUENCE [LARGE SCALE GENOMIC DNA]</scope>
    <source>
        <strain evidence="3">98ZLc_SE</strain>
    </source>
</reference>
<evidence type="ECO:0000313" key="3">
    <source>
        <dbReference type="EMBL" id="KAK6631958.1"/>
    </source>
</evidence>
<dbReference type="Pfam" id="PF02536">
    <property type="entry name" value="mTERF"/>
    <property type="match status" value="1"/>
</dbReference>
<sequence>MNSFRIISRLLNVRNTNPEFRRAYFCLKSKLFKTGNRCLCSVVPSTPVDTSPLDVDENLDLSSYGTPALPSFNFAAYADKSELLQELIKLGVELYKIERNPEQAQFLVGLDYQKNVKPHLIFLYDNGVPADKLGAFVTKNPLIFKEDLLDLDVRLNYLKSKKFTTDMISTIITKYPRWLSFPVQHIDKQLGYLQQTFNLKGDHIRQMVTQLPRLVSAPKRRIMVNSFVLREEMMLDEHSLKKTITRVPSLLIKDEYTIMATFDYITKKMNIPVSLILKQPNVLLSRKFILKERHQFLRMLGRDQYNPLLPGYIPLLSLVLLKDNEFCEKIAKVSVETYNEYLKSL</sequence>
<protein>
    <recommendedName>
        <fullName evidence="5">Transcription termination factor 3, mitochondrial</fullName>
    </recommendedName>
</protein>
<evidence type="ECO:0000313" key="4">
    <source>
        <dbReference type="Proteomes" id="UP001359485"/>
    </source>
</evidence>
<proteinExistence type="inferred from homology"/>
<dbReference type="PANTHER" id="PTHR13068:SF112">
    <property type="entry name" value="TRANSCRIPTION TERMINATION FACTOR 3, MITOCHONDRIAL"/>
    <property type="match status" value="1"/>
</dbReference>
<gene>
    <name evidence="3" type="ORF">RUM44_006988</name>
</gene>